<evidence type="ECO:0000256" key="4">
    <source>
        <dbReference type="ARBA" id="ARBA00023002"/>
    </source>
</evidence>
<evidence type="ECO:0000256" key="5">
    <source>
        <dbReference type="ARBA" id="ARBA00023004"/>
    </source>
</evidence>
<evidence type="ECO:0008006" key="11">
    <source>
        <dbReference type="Google" id="ProtNLM"/>
    </source>
</evidence>
<feature type="transmembrane region" description="Helical" evidence="8">
    <location>
        <begin position="149"/>
        <end position="170"/>
    </location>
</feature>
<dbReference type="InterPro" id="IPR010255">
    <property type="entry name" value="Haem_peroxidase_sf"/>
</dbReference>
<gene>
    <name evidence="9" type="ORF">CTEN210_17840</name>
</gene>
<keyword evidence="8" id="KW-0472">Membrane</keyword>
<dbReference type="AlphaFoldDB" id="A0AAD3DEV2"/>
<dbReference type="InterPro" id="IPR050783">
    <property type="entry name" value="Oxylipin_biosynth_metab"/>
</dbReference>
<dbReference type="InterPro" id="IPR037120">
    <property type="entry name" value="Haem_peroxidase_sf_animal"/>
</dbReference>
<keyword evidence="8" id="KW-1133">Transmembrane helix</keyword>
<dbReference type="Proteomes" id="UP001054902">
    <property type="component" value="Unassembled WGS sequence"/>
</dbReference>
<evidence type="ECO:0000256" key="1">
    <source>
        <dbReference type="ARBA" id="ARBA00022723"/>
    </source>
</evidence>
<dbReference type="SUPFAM" id="SSF48113">
    <property type="entry name" value="Heme-dependent peroxidases"/>
    <property type="match status" value="1"/>
</dbReference>
<dbReference type="EMBL" id="BLLK01000074">
    <property type="protein sequence ID" value="GFH61364.1"/>
    <property type="molecule type" value="Genomic_DNA"/>
</dbReference>
<evidence type="ECO:0000313" key="9">
    <source>
        <dbReference type="EMBL" id="GFH61364.1"/>
    </source>
</evidence>
<keyword evidence="4" id="KW-0560">Oxidoreductase</keyword>
<dbReference type="InterPro" id="IPR019791">
    <property type="entry name" value="Haem_peroxidase_animal"/>
</dbReference>
<evidence type="ECO:0000256" key="2">
    <source>
        <dbReference type="ARBA" id="ARBA00022821"/>
    </source>
</evidence>
<feature type="compositionally biased region" description="Basic and acidic residues" evidence="7">
    <location>
        <begin position="860"/>
        <end position="870"/>
    </location>
</feature>
<keyword evidence="10" id="KW-1185">Reference proteome</keyword>
<accession>A0AAD3DEV2</accession>
<dbReference type="PANTHER" id="PTHR11903:SF11">
    <property type="entry name" value="ALPHA-DIOXYGENASE 1"/>
    <property type="match status" value="1"/>
</dbReference>
<feature type="binding site" description="axial binding residue" evidence="6">
    <location>
        <position position="582"/>
    </location>
    <ligand>
        <name>heme b</name>
        <dbReference type="ChEBI" id="CHEBI:60344"/>
    </ligand>
    <ligandPart>
        <name>Fe</name>
        <dbReference type="ChEBI" id="CHEBI:18248"/>
    </ligandPart>
</feature>
<keyword evidence="3" id="KW-0223">Dioxygenase</keyword>
<feature type="region of interest" description="Disordered" evidence="7">
    <location>
        <begin position="844"/>
        <end position="887"/>
    </location>
</feature>
<feature type="transmembrane region" description="Helical" evidence="8">
    <location>
        <begin position="94"/>
        <end position="111"/>
    </location>
</feature>
<keyword evidence="8" id="KW-0812">Transmembrane</keyword>
<dbReference type="GO" id="GO:0020037">
    <property type="term" value="F:heme binding"/>
    <property type="evidence" value="ECO:0007669"/>
    <property type="project" value="InterPro"/>
</dbReference>
<evidence type="ECO:0000256" key="8">
    <source>
        <dbReference type="SAM" id="Phobius"/>
    </source>
</evidence>
<keyword evidence="5 6" id="KW-0408">Iron</keyword>
<evidence type="ECO:0000256" key="3">
    <source>
        <dbReference type="ARBA" id="ARBA00022964"/>
    </source>
</evidence>
<evidence type="ECO:0000256" key="6">
    <source>
        <dbReference type="PIRSR" id="PIRSR619791-2"/>
    </source>
</evidence>
<feature type="compositionally biased region" description="Polar residues" evidence="7">
    <location>
        <begin position="878"/>
        <end position="887"/>
    </location>
</feature>
<comment type="caution">
    <text evidence="9">The sequence shown here is derived from an EMBL/GenBank/DDBJ whole genome shotgun (WGS) entry which is preliminary data.</text>
</comment>
<keyword evidence="6" id="KW-0349">Heme</keyword>
<dbReference type="Pfam" id="PF03098">
    <property type="entry name" value="An_peroxidase"/>
    <property type="match status" value="1"/>
</dbReference>
<dbReference type="PANTHER" id="PTHR11903">
    <property type="entry name" value="PROSTAGLANDIN G/H SYNTHASE"/>
    <property type="match status" value="1"/>
</dbReference>
<organism evidence="9 10">
    <name type="scientific">Chaetoceros tenuissimus</name>
    <dbReference type="NCBI Taxonomy" id="426638"/>
    <lineage>
        <taxon>Eukaryota</taxon>
        <taxon>Sar</taxon>
        <taxon>Stramenopiles</taxon>
        <taxon>Ochrophyta</taxon>
        <taxon>Bacillariophyta</taxon>
        <taxon>Coscinodiscophyceae</taxon>
        <taxon>Chaetocerotophycidae</taxon>
        <taxon>Chaetocerotales</taxon>
        <taxon>Chaetocerotaceae</taxon>
        <taxon>Chaetoceros</taxon>
    </lineage>
</organism>
<dbReference type="Gene3D" id="1.10.640.10">
    <property type="entry name" value="Haem peroxidase domain superfamily, animal type"/>
    <property type="match status" value="1"/>
</dbReference>
<protein>
    <recommendedName>
        <fullName evidence="11">Peroxidase</fullName>
    </recommendedName>
</protein>
<dbReference type="GO" id="GO:0006979">
    <property type="term" value="P:response to oxidative stress"/>
    <property type="evidence" value="ECO:0007669"/>
    <property type="project" value="InterPro"/>
</dbReference>
<dbReference type="GO" id="GO:0046872">
    <property type="term" value="F:metal ion binding"/>
    <property type="evidence" value="ECO:0007669"/>
    <property type="project" value="UniProtKB-KW"/>
</dbReference>
<name>A0AAD3DEV2_9STRA</name>
<dbReference type="GO" id="GO:0006631">
    <property type="term" value="P:fatty acid metabolic process"/>
    <property type="evidence" value="ECO:0007669"/>
    <property type="project" value="UniProtKB-ARBA"/>
</dbReference>
<sequence length="887" mass="102254">MYGIETLIVSLACVRNFTPFVFGFLPVNTFRQFGTSIVFEDAAYSDAHHAKVPNNIHSGIHAVTNPFIALSLFAILDITSPIFVAPFPFQLVEINGAGLWFIGLFIWYILYDPYIIRKIITSIYWTVNFALRKPFETFIVTHFGEKNALFVYAGIYIFCDGIQIVSHYFIEGHYLHNWAMLLVYQPYYTVWGYMHKLFGFYGSEEMEILVKSRVDYYLEHPHEHPRILKNVDPLMLKLMKLMHHFGRRFLPHYSTLDINTPLRICGLLQIILHRAILEKCNLKKSPQTPGDMRKSMRQGNKCPVAAPKFRPDDGYGTDVDHPFTGITGYAIGRNMPAIPKHLREKEIRAISSQLHGFKLSTWIQAQVHGWIGHIDGDFIEMKNGEGLCPLKQFRFPETLERFDGHFDSERSQWWDASFLYGQNSQQLSETRSFVGGKLKVNNVNPDMLAMRDDGTYFIGDQKNSWIGISILQDLFLKEHNYICDQLAERYPSMNDDELFGYARNIISALNAKIHTVDWTVELLKTDLLDIGMNTNWYGLIKAFKGKHANGPNPFTKVGKKKANNKGIPFCLTEEFAAVYRLHPLCPPGVVVHNEDASKEFVPFEDLLNEDGRKTLQRSKDTPRMISRSMFEYPCGHLVGSNYPDALRKVGPSDEDGCDQGFKVDLAAIDLFRDRERGIQKYNEFRRQLHLPPFKSWLEMTGDLNSAKKLEVIYGPAPGGIEKCDLLVGDLYEKKLPGFAISETSFIVFVLMATRRLEADPFLHEYYDKEHYTEYGLKYIFDNDGLIELLNRHYPDIAKPFVERGQSAFKPIYGPEKWQESIDDGTVDPSRVQMWKDVKEDNEEFFSSMMKQNEEEEDEEEKTKQKSYIHDEDIEGSIPSETTRLMHG</sequence>
<dbReference type="PROSITE" id="PS50292">
    <property type="entry name" value="PEROXIDASE_3"/>
    <property type="match status" value="1"/>
</dbReference>
<reference evidence="9 10" key="1">
    <citation type="journal article" date="2021" name="Sci. Rep.">
        <title>The genome of the diatom Chaetoceros tenuissimus carries an ancient integrated fragment of an extant virus.</title>
        <authorList>
            <person name="Hongo Y."/>
            <person name="Kimura K."/>
            <person name="Takaki Y."/>
            <person name="Yoshida Y."/>
            <person name="Baba S."/>
            <person name="Kobayashi G."/>
            <person name="Nagasaki K."/>
            <person name="Hano T."/>
            <person name="Tomaru Y."/>
        </authorList>
    </citation>
    <scope>NUCLEOTIDE SEQUENCE [LARGE SCALE GENOMIC DNA]</scope>
    <source>
        <strain evidence="9 10">NIES-3715</strain>
    </source>
</reference>
<evidence type="ECO:0000313" key="10">
    <source>
        <dbReference type="Proteomes" id="UP001054902"/>
    </source>
</evidence>
<dbReference type="GO" id="GO:0004601">
    <property type="term" value="F:peroxidase activity"/>
    <property type="evidence" value="ECO:0007669"/>
    <property type="project" value="InterPro"/>
</dbReference>
<keyword evidence="1 6" id="KW-0479">Metal-binding</keyword>
<dbReference type="GO" id="GO:0006952">
    <property type="term" value="P:defense response"/>
    <property type="evidence" value="ECO:0007669"/>
    <property type="project" value="UniProtKB-KW"/>
</dbReference>
<dbReference type="GO" id="GO:0016702">
    <property type="term" value="F:oxidoreductase activity, acting on single donors with incorporation of molecular oxygen, incorporation of two atoms of oxygen"/>
    <property type="evidence" value="ECO:0007669"/>
    <property type="project" value="TreeGrafter"/>
</dbReference>
<proteinExistence type="predicted"/>
<evidence type="ECO:0000256" key="7">
    <source>
        <dbReference type="SAM" id="MobiDB-lite"/>
    </source>
</evidence>
<keyword evidence="2" id="KW-0611">Plant defense</keyword>